<evidence type="ECO:0000313" key="4">
    <source>
        <dbReference type="EMBL" id="JAQ09250.1"/>
    </source>
</evidence>
<evidence type="ECO:0000256" key="1">
    <source>
        <dbReference type="ARBA" id="ARBA00005776"/>
    </source>
</evidence>
<accession>A0A146LS45</accession>
<dbReference type="InterPro" id="IPR003607">
    <property type="entry name" value="HD/PDEase_dom"/>
</dbReference>
<feature type="domain" description="HD" evidence="3">
    <location>
        <begin position="89"/>
        <end position="220"/>
    </location>
</feature>
<evidence type="ECO:0000256" key="2">
    <source>
        <dbReference type="SAM" id="MobiDB-lite"/>
    </source>
</evidence>
<protein>
    <submittedName>
        <fullName evidence="4">SAM domain and HD domain-containing protein 1</fullName>
    </submittedName>
</protein>
<dbReference type="EMBL" id="GDHC01000673">
    <property type="protein sequence ID" value="JAQ17956.1"/>
    <property type="molecule type" value="Transcribed_RNA"/>
</dbReference>
<evidence type="ECO:0000313" key="5">
    <source>
        <dbReference type="EMBL" id="JAQ17956.1"/>
    </source>
</evidence>
<dbReference type="CDD" id="cd00077">
    <property type="entry name" value="HDc"/>
    <property type="match status" value="1"/>
</dbReference>
<dbReference type="EMBL" id="GDHC01009379">
    <property type="protein sequence ID" value="JAQ09250.1"/>
    <property type="molecule type" value="Transcribed_RNA"/>
</dbReference>
<dbReference type="InterPro" id="IPR006674">
    <property type="entry name" value="HD_domain"/>
</dbReference>
<dbReference type="PROSITE" id="PS51831">
    <property type="entry name" value="HD"/>
    <property type="match status" value="1"/>
</dbReference>
<dbReference type="Gene3D" id="1.10.3210.10">
    <property type="entry name" value="Hypothetical protein af1432"/>
    <property type="match status" value="1"/>
</dbReference>
<feature type="region of interest" description="Disordered" evidence="2">
    <location>
        <begin position="1"/>
        <end position="28"/>
    </location>
</feature>
<dbReference type="GO" id="GO:0008832">
    <property type="term" value="F:dGTPase activity"/>
    <property type="evidence" value="ECO:0007669"/>
    <property type="project" value="TreeGrafter"/>
</dbReference>
<dbReference type="AlphaFoldDB" id="A0A146LS45"/>
<sequence length="496" mass="56284">MKRARPQVSSGMDTFTDDDSDDIGSDTESSCCIEMGVPPGVVIADSVHNTIRLPQICLDVIDTPEFQRLRTVKQCGVCNLVYPSATHSRFEHSIGVCHWAQVFLRNCGASISNDKKLCVLLAGLCHDLGHGPFSHLWERFLMARGIKWKHEPNSAIIFKHLVETNGLGPVFKKYGLEEEHVDFICRLIEGEVPEHEDNFFLYEIIANKDNGLDVDKFEYIMRDAKQFGQAFTLDINRIIDHVGIVEKDGVKYIGFRDKIKDALLDVFVYRAKLHRDCYQHRTCKAVELMLIDALIAADEYFQIAWEEPDSTGMVVVRSCKLSECHKHPEAFLKATDCLFQDLLNSTSPELRKSRMILEAMGKRDLYTLVFMEDLEQGPEQNKMESDMVARLTESFGSQYNCEFRSCFVKFSIGEGGDPLSKVKFFNKRQPSVPINIKSKKSFIKDDYHFSELLVFCTKGKKSLTKEQMDSMESEATSIYEELKAAGPNSTSLAVGK</sequence>
<dbReference type="PANTHER" id="PTHR11373">
    <property type="entry name" value="DEOXYNUCLEOSIDE TRIPHOSPHATE TRIPHOSPHOHYDROLASE"/>
    <property type="match status" value="1"/>
</dbReference>
<organism evidence="4">
    <name type="scientific">Lygus hesperus</name>
    <name type="common">Western plant bug</name>
    <dbReference type="NCBI Taxonomy" id="30085"/>
    <lineage>
        <taxon>Eukaryota</taxon>
        <taxon>Metazoa</taxon>
        <taxon>Ecdysozoa</taxon>
        <taxon>Arthropoda</taxon>
        <taxon>Hexapoda</taxon>
        <taxon>Insecta</taxon>
        <taxon>Pterygota</taxon>
        <taxon>Neoptera</taxon>
        <taxon>Paraneoptera</taxon>
        <taxon>Hemiptera</taxon>
        <taxon>Heteroptera</taxon>
        <taxon>Panheteroptera</taxon>
        <taxon>Cimicomorpha</taxon>
        <taxon>Miridae</taxon>
        <taxon>Mirini</taxon>
        <taxon>Lygus</taxon>
    </lineage>
</organism>
<reference evidence="4" key="1">
    <citation type="journal article" date="2016" name="Gigascience">
        <title>De novo construction of an expanded transcriptome assembly for the western tarnished plant bug, Lygus hesperus.</title>
        <authorList>
            <person name="Tassone E.E."/>
            <person name="Geib S.M."/>
            <person name="Hall B."/>
            <person name="Fabrick J.A."/>
            <person name="Brent C.S."/>
            <person name="Hull J.J."/>
        </authorList>
    </citation>
    <scope>NUCLEOTIDE SEQUENCE</scope>
</reference>
<name>A0A146LS45_LYGHE</name>
<dbReference type="PANTHER" id="PTHR11373:SF4">
    <property type="entry name" value="DEOXYNUCLEOSIDE TRIPHOSPHATE TRIPHOSPHOHYDROLASE SAMHD1"/>
    <property type="match status" value="1"/>
</dbReference>
<dbReference type="SUPFAM" id="SSF109604">
    <property type="entry name" value="HD-domain/PDEase-like"/>
    <property type="match status" value="1"/>
</dbReference>
<evidence type="ECO:0000259" key="3">
    <source>
        <dbReference type="PROSITE" id="PS51831"/>
    </source>
</evidence>
<dbReference type="GO" id="GO:0005634">
    <property type="term" value="C:nucleus"/>
    <property type="evidence" value="ECO:0007669"/>
    <property type="project" value="TreeGrafter"/>
</dbReference>
<dbReference type="GO" id="GO:0006203">
    <property type="term" value="P:dGTP catabolic process"/>
    <property type="evidence" value="ECO:0007669"/>
    <property type="project" value="TreeGrafter"/>
</dbReference>
<gene>
    <name evidence="4" type="primary">SAMHD1_5</name>
    <name evidence="5" type="synonym">SAMHD1_0</name>
    <name evidence="5" type="ORF">g.37973</name>
    <name evidence="4" type="ORF">g.37974</name>
</gene>
<feature type="compositionally biased region" description="Acidic residues" evidence="2">
    <location>
        <begin position="15"/>
        <end position="25"/>
    </location>
</feature>
<dbReference type="InterPro" id="IPR050135">
    <property type="entry name" value="dGTPase-like"/>
</dbReference>
<proteinExistence type="inferred from homology"/>
<dbReference type="SMART" id="SM00471">
    <property type="entry name" value="HDc"/>
    <property type="match status" value="1"/>
</dbReference>
<dbReference type="Pfam" id="PF01966">
    <property type="entry name" value="HD"/>
    <property type="match status" value="1"/>
</dbReference>
<comment type="similarity">
    <text evidence="1">Belongs to the SAMHD1 family.</text>
</comment>